<dbReference type="GO" id="GO:0004497">
    <property type="term" value="F:monooxygenase activity"/>
    <property type="evidence" value="ECO:0007669"/>
    <property type="project" value="UniProtKB-KW"/>
</dbReference>
<dbReference type="PRINTS" id="PR00420">
    <property type="entry name" value="RNGMNOXGNASE"/>
</dbReference>
<dbReference type="InterPro" id="IPR002938">
    <property type="entry name" value="FAD-bd"/>
</dbReference>
<dbReference type="PANTHER" id="PTHR46865">
    <property type="entry name" value="OXIDOREDUCTASE-RELATED"/>
    <property type="match status" value="1"/>
</dbReference>
<evidence type="ECO:0000313" key="2">
    <source>
        <dbReference type="EMBL" id="NUI81865.1"/>
    </source>
</evidence>
<dbReference type="Gene3D" id="3.50.50.60">
    <property type="entry name" value="FAD/NAD(P)-binding domain"/>
    <property type="match status" value="1"/>
</dbReference>
<dbReference type="RefSeq" id="WP_053030202.1">
    <property type="nucleotide sequence ID" value="NZ_CUEE01000005.1"/>
</dbReference>
<feature type="domain" description="FAD-binding" evidence="1">
    <location>
        <begin position="139"/>
        <end position="333"/>
    </location>
</feature>
<dbReference type="Gene3D" id="3.30.9.10">
    <property type="entry name" value="D-Amino Acid Oxidase, subunit A, domain 2"/>
    <property type="match status" value="1"/>
</dbReference>
<dbReference type="GeneID" id="74186565"/>
<evidence type="ECO:0000313" key="3">
    <source>
        <dbReference type="Proteomes" id="UP000610527"/>
    </source>
</evidence>
<dbReference type="EMBL" id="JABVEG010000001">
    <property type="protein sequence ID" value="NUI81865.1"/>
    <property type="molecule type" value="Genomic_DNA"/>
</dbReference>
<name>A0ABX2LHU1_9STAP</name>
<keyword evidence="3" id="KW-1185">Reference proteome</keyword>
<dbReference type="PANTHER" id="PTHR46865:SF8">
    <property type="entry name" value="POSSIBLE OXIDOREDUCTASE"/>
    <property type="match status" value="1"/>
</dbReference>
<dbReference type="Pfam" id="PF01494">
    <property type="entry name" value="FAD_binding_3"/>
    <property type="match status" value="1"/>
</dbReference>
<reference evidence="2 3" key="1">
    <citation type="submission" date="2020-06" db="EMBL/GenBank/DDBJ databases">
        <title>Staphylococcus borealis sp. nov. -A novel member of the Staphylococcaceae family isolated from skin and blood in humans.</title>
        <authorList>
            <person name="Pain M."/>
            <person name="Wolden R."/>
            <person name="Jaen-Luchoro D."/>
            <person name="Salva-Serra F."/>
            <person name="Iglesias B.P."/>
            <person name="Karlsson R."/>
            <person name="Klingenberg C."/>
            <person name="Cavanagh J.P."/>
        </authorList>
    </citation>
    <scope>NUCLEOTIDE SEQUENCE [LARGE SCALE GENOMIC DNA]</scope>
    <source>
        <strain evidence="2 3">58-22</strain>
    </source>
</reference>
<dbReference type="InterPro" id="IPR051704">
    <property type="entry name" value="FAD_aromatic-hydroxylase"/>
</dbReference>
<gene>
    <name evidence="2" type="ORF">HUN84_03710</name>
</gene>
<dbReference type="InterPro" id="IPR036188">
    <property type="entry name" value="FAD/NAD-bd_sf"/>
</dbReference>
<accession>A0ABX2LHU1</accession>
<keyword evidence="2" id="KW-0503">Monooxygenase</keyword>
<evidence type="ECO:0000259" key="1">
    <source>
        <dbReference type="Pfam" id="PF01494"/>
    </source>
</evidence>
<dbReference type="Proteomes" id="UP000610527">
    <property type="component" value="Unassembled WGS sequence"/>
</dbReference>
<organism evidence="2 3">
    <name type="scientific">Staphylococcus borealis</name>
    <dbReference type="NCBI Taxonomy" id="2742203"/>
    <lineage>
        <taxon>Bacteria</taxon>
        <taxon>Bacillati</taxon>
        <taxon>Bacillota</taxon>
        <taxon>Bacilli</taxon>
        <taxon>Bacillales</taxon>
        <taxon>Staphylococcaceae</taxon>
        <taxon>Staphylococcus</taxon>
    </lineage>
</organism>
<proteinExistence type="predicted"/>
<dbReference type="SUPFAM" id="SSF51905">
    <property type="entry name" value="FAD/NAD(P)-binding domain"/>
    <property type="match status" value="1"/>
</dbReference>
<sequence length="416" mass="46830">MSNNVSNNKTNNESKKVLIVGLGISGISSAIALKKAGWDPVIIEKASERRKGGYFLALFGLGRYAAQDLGALQFLHDRRSSTSVNFSIDRNGITGYTLGFADIPRSFAPWMMLRGDIENAVYKALPNDIEIIYDTVPDAIWQNSSEVRVTTKNLKTNMKSESSYDLVIGADGVFSKVRELAFGPHEQYIKELDYMICAYQLTENPPDLKIDQGVILHEVNKSFTIFTFKNHPATILFTYKADNPQAERKKDPRERIREVFGKPYGKYMEFALEQLDQADNVIFSTTDQVKMPSWHRGRVVLVGDSAWCPTLYSGMGATLGLGGANLLGKALQKHSDNIEYALNEWENILRPKVKQFQKQGATTGRRNFVSINDKEVQKRENSIKLRRTLMKSNLLGNLLKYTPSIKARNADLTKEL</sequence>
<protein>
    <submittedName>
        <fullName evidence="2">FAD-dependent monooxygenase</fullName>
    </submittedName>
</protein>
<comment type="caution">
    <text evidence="2">The sequence shown here is derived from an EMBL/GenBank/DDBJ whole genome shotgun (WGS) entry which is preliminary data.</text>
</comment>
<keyword evidence="2" id="KW-0560">Oxidoreductase</keyword>